<sequence>MNNTLQEEQQQQQEQIEILPITVPRVGEGISTLQITKWHKQIGDLVDYGDALVEMKASQLSIDIYAERRGIMKEHLMREGEYAHVGDVVSYLQVERMNSEEVKKDIEGIMTKTDMTAKKKIDSRDLIIAIIVLIGFFFDDFLKLVMNCFDYLFNEN</sequence>
<keyword evidence="7" id="KW-0472">Membrane</keyword>
<dbReference type="InterPro" id="IPR011053">
    <property type="entry name" value="Single_hybrid_motif"/>
</dbReference>
<dbReference type="RefSeq" id="XP_002670722.1">
    <property type="nucleotide sequence ID" value="XM_002670676.1"/>
</dbReference>
<dbReference type="GO" id="GO:0031405">
    <property type="term" value="F:lipoic acid binding"/>
    <property type="evidence" value="ECO:0007669"/>
    <property type="project" value="TreeGrafter"/>
</dbReference>
<dbReference type="Pfam" id="PF00364">
    <property type="entry name" value="Biotin_lipoyl"/>
    <property type="match status" value="1"/>
</dbReference>
<evidence type="ECO:0000256" key="2">
    <source>
        <dbReference type="ARBA" id="ARBA00022679"/>
    </source>
</evidence>
<dbReference type="GO" id="GO:0043754">
    <property type="term" value="F:dihydrolipoamide branched chain acyltransferase activity"/>
    <property type="evidence" value="ECO:0007669"/>
    <property type="project" value="UniProtKB-EC"/>
</dbReference>
<dbReference type="SUPFAM" id="SSF51230">
    <property type="entry name" value="Single hybrid motif"/>
    <property type="match status" value="1"/>
</dbReference>
<evidence type="ECO:0000313" key="10">
    <source>
        <dbReference type="Proteomes" id="UP000006671"/>
    </source>
</evidence>
<dbReference type="VEuPathDB" id="AmoebaDB:NAEGRDRAFT_81755"/>
<evidence type="ECO:0000256" key="7">
    <source>
        <dbReference type="SAM" id="Phobius"/>
    </source>
</evidence>
<dbReference type="InterPro" id="IPR050743">
    <property type="entry name" value="2-oxoacid_DH_E2_comp"/>
</dbReference>
<dbReference type="EMBL" id="GG738912">
    <property type="protein sequence ID" value="EFC37978.1"/>
    <property type="molecule type" value="Genomic_DNA"/>
</dbReference>
<evidence type="ECO:0000256" key="6">
    <source>
        <dbReference type="ARBA" id="ARBA00042008"/>
    </source>
</evidence>
<keyword evidence="3" id="KW-0012">Acyltransferase</keyword>
<dbReference type="GeneID" id="8857913"/>
<reference evidence="9 10" key="1">
    <citation type="journal article" date="2010" name="Cell">
        <title>The genome of Naegleria gruberi illuminates early eukaryotic versatility.</title>
        <authorList>
            <person name="Fritz-Laylin L.K."/>
            <person name="Prochnik S.E."/>
            <person name="Ginger M.L."/>
            <person name="Dacks J.B."/>
            <person name="Carpenter M.L."/>
            <person name="Field M.C."/>
            <person name="Kuo A."/>
            <person name="Paredez A."/>
            <person name="Chapman J."/>
            <person name="Pham J."/>
            <person name="Shu S."/>
            <person name="Neupane R."/>
            <person name="Cipriano M."/>
            <person name="Mancuso J."/>
            <person name="Tu H."/>
            <person name="Salamov A."/>
            <person name="Lindquist E."/>
            <person name="Shapiro H."/>
            <person name="Lucas S."/>
            <person name="Grigoriev I.V."/>
            <person name="Cande W.Z."/>
            <person name="Fulton C."/>
            <person name="Rokhsar D.S."/>
            <person name="Dawson S.C."/>
        </authorList>
    </citation>
    <scope>NUCLEOTIDE SEQUENCE [LARGE SCALE GENOMIC DNA]</scope>
    <source>
        <strain evidence="9 10">NEG-M</strain>
    </source>
</reference>
<evidence type="ECO:0000259" key="8">
    <source>
        <dbReference type="Pfam" id="PF00364"/>
    </source>
</evidence>
<organism evidence="10">
    <name type="scientific">Naegleria gruberi</name>
    <name type="common">Amoeba</name>
    <dbReference type="NCBI Taxonomy" id="5762"/>
    <lineage>
        <taxon>Eukaryota</taxon>
        <taxon>Discoba</taxon>
        <taxon>Heterolobosea</taxon>
        <taxon>Tetramitia</taxon>
        <taxon>Eutetramitia</taxon>
        <taxon>Vahlkampfiidae</taxon>
        <taxon>Naegleria</taxon>
    </lineage>
</organism>
<evidence type="ECO:0000256" key="5">
    <source>
        <dbReference type="ARBA" id="ARBA00039275"/>
    </source>
</evidence>
<evidence type="ECO:0000256" key="3">
    <source>
        <dbReference type="ARBA" id="ARBA00023315"/>
    </source>
</evidence>
<comment type="cofactor">
    <cofactor evidence="1">
        <name>(R)-lipoate</name>
        <dbReference type="ChEBI" id="CHEBI:83088"/>
    </cofactor>
</comment>
<dbReference type="GO" id="GO:0016407">
    <property type="term" value="F:acetyltransferase activity"/>
    <property type="evidence" value="ECO:0007669"/>
    <property type="project" value="TreeGrafter"/>
</dbReference>
<dbReference type="EC" id="2.3.1.168" evidence="4"/>
<keyword evidence="2" id="KW-0808">Transferase</keyword>
<dbReference type="InParanoid" id="D2VYV8"/>
<dbReference type="OrthoDB" id="15567at2759"/>
<feature type="transmembrane region" description="Helical" evidence="7">
    <location>
        <begin position="126"/>
        <end position="146"/>
    </location>
</feature>
<accession>D2VYV8</accession>
<dbReference type="PANTHER" id="PTHR43178">
    <property type="entry name" value="DIHYDROLIPOAMIDE ACETYLTRANSFERASE COMPONENT OF PYRUVATE DEHYDROGENASE COMPLEX"/>
    <property type="match status" value="1"/>
</dbReference>
<name>D2VYV8_NAEGR</name>
<keyword evidence="7" id="KW-1133">Transmembrane helix</keyword>
<evidence type="ECO:0000256" key="4">
    <source>
        <dbReference type="ARBA" id="ARBA00038880"/>
    </source>
</evidence>
<feature type="domain" description="Lipoyl-binding" evidence="8">
    <location>
        <begin position="21"/>
        <end position="90"/>
    </location>
</feature>
<dbReference type="AlphaFoldDB" id="D2VYV8"/>
<dbReference type="InterPro" id="IPR000089">
    <property type="entry name" value="Biotin_lipoyl"/>
</dbReference>
<dbReference type="PANTHER" id="PTHR43178:SF5">
    <property type="entry name" value="LIPOAMIDE ACYLTRANSFERASE COMPONENT OF BRANCHED-CHAIN ALPHA-KETO ACID DEHYDROGENASE COMPLEX, MITOCHONDRIAL"/>
    <property type="match status" value="1"/>
</dbReference>
<proteinExistence type="predicted"/>
<keyword evidence="10" id="KW-1185">Reference proteome</keyword>
<keyword evidence="7" id="KW-0812">Transmembrane</keyword>
<dbReference type="KEGG" id="ngr:NAEGRDRAFT_81755"/>
<evidence type="ECO:0000313" key="9">
    <source>
        <dbReference type="EMBL" id="EFC37978.1"/>
    </source>
</evidence>
<dbReference type="Gene3D" id="2.40.50.100">
    <property type="match status" value="1"/>
</dbReference>
<dbReference type="Proteomes" id="UP000006671">
    <property type="component" value="Unassembled WGS sequence"/>
</dbReference>
<protein>
    <recommendedName>
        <fullName evidence="5">Lipoamide acyltransferase component of branched-chain alpha-keto acid dehydrogenase complex, mitochondrial</fullName>
        <ecNumber evidence="4">2.3.1.168</ecNumber>
    </recommendedName>
    <alternativeName>
        <fullName evidence="6">Branched-chain alpha-keto acid dehydrogenase complex component E2</fullName>
    </alternativeName>
</protein>
<dbReference type="GO" id="GO:0005737">
    <property type="term" value="C:cytoplasm"/>
    <property type="evidence" value="ECO:0007669"/>
    <property type="project" value="TreeGrafter"/>
</dbReference>
<evidence type="ECO:0000256" key="1">
    <source>
        <dbReference type="ARBA" id="ARBA00001938"/>
    </source>
</evidence>
<gene>
    <name evidence="9" type="ORF">NAEGRDRAFT_81755</name>
</gene>